<reference evidence="1 2" key="1">
    <citation type="submission" date="2021-06" db="EMBL/GenBank/DDBJ databases">
        <authorList>
            <person name="Sun Q."/>
            <person name="Li D."/>
        </authorList>
    </citation>
    <scope>NUCLEOTIDE SEQUENCE [LARGE SCALE GENOMIC DNA]</scope>
    <source>
        <strain evidence="1 2">MSJ-4</strain>
    </source>
</reference>
<gene>
    <name evidence="1" type="ORF">KQI89_06020</name>
</gene>
<accession>A0ABS6EYM8</accession>
<protein>
    <submittedName>
        <fullName evidence="1">Uncharacterized protein</fullName>
    </submittedName>
</protein>
<dbReference type="RefSeq" id="WP_216456319.1">
    <property type="nucleotide sequence ID" value="NZ_JAHLQL010000001.1"/>
</dbReference>
<comment type="caution">
    <text evidence="1">The sequence shown here is derived from an EMBL/GenBank/DDBJ whole genome shotgun (WGS) entry which is preliminary data.</text>
</comment>
<organism evidence="1 2">
    <name type="scientific">Clostridium simiarum</name>
    <dbReference type="NCBI Taxonomy" id="2841506"/>
    <lineage>
        <taxon>Bacteria</taxon>
        <taxon>Bacillati</taxon>
        <taxon>Bacillota</taxon>
        <taxon>Clostridia</taxon>
        <taxon>Eubacteriales</taxon>
        <taxon>Clostridiaceae</taxon>
        <taxon>Clostridium</taxon>
    </lineage>
</organism>
<dbReference type="EMBL" id="JAHLQL010000001">
    <property type="protein sequence ID" value="MBU5591312.1"/>
    <property type="molecule type" value="Genomic_DNA"/>
</dbReference>
<sequence>MDEKVFSLMEKMYAEILNLKEGQGTLEHGQRKLEEDIRRLGVKIDGDITPKISALYDDRIVIHEKLNEVDGKIDDLQVKVNNLSLETLMNSNKIIEWDKKLKRTNL</sequence>
<proteinExistence type="predicted"/>
<name>A0ABS6EYM8_9CLOT</name>
<dbReference type="Proteomes" id="UP000736583">
    <property type="component" value="Unassembled WGS sequence"/>
</dbReference>
<evidence type="ECO:0000313" key="1">
    <source>
        <dbReference type="EMBL" id="MBU5591312.1"/>
    </source>
</evidence>
<evidence type="ECO:0000313" key="2">
    <source>
        <dbReference type="Proteomes" id="UP000736583"/>
    </source>
</evidence>
<keyword evidence="2" id="KW-1185">Reference proteome</keyword>